<gene>
    <name evidence="2" type="ORF">NBRC116591_27800</name>
</gene>
<keyword evidence="1" id="KW-0472">Membrane</keyword>
<evidence type="ECO:0000256" key="1">
    <source>
        <dbReference type="SAM" id="Phobius"/>
    </source>
</evidence>
<dbReference type="Proteomes" id="UP001465153">
    <property type="component" value="Unassembled WGS sequence"/>
</dbReference>
<protein>
    <submittedName>
        <fullName evidence="2">Uncharacterized protein</fullName>
    </submittedName>
</protein>
<dbReference type="EMBL" id="BAABWN010000009">
    <property type="protein sequence ID" value="GAA6168969.1"/>
    <property type="molecule type" value="Genomic_DNA"/>
</dbReference>
<feature type="transmembrane region" description="Helical" evidence="1">
    <location>
        <begin position="7"/>
        <end position="25"/>
    </location>
</feature>
<keyword evidence="1" id="KW-1133">Transmembrane helix</keyword>
<sequence length="70" mass="7748">MDKFEKIGYVLLGLIAVLYLVALVIGMVAAFPFGIIGLIVLTGIGVLFIKVVKDRLNNKEDDYYSKNVDK</sequence>
<comment type="caution">
    <text evidence="2">The sequence shown here is derived from an EMBL/GenBank/DDBJ whole genome shotgun (WGS) entry which is preliminary data.</text>
</comment>
<dbReference type="RefSeq" id="WP_233088107.1">
    <property type="nucleotide sequence ID" value="NZ_BAABWN010000009.1"/>
</dbReference>
<organism evidence="2 3">
    <name type="scientific">Sessilibacter corallicola</name>
    <dbReference type="NCBI Taxonomy" id="2904075"/>
    <lineage>
        <taxon>Bacteria</taxon>
        <taxon>Pseudomonadati</taxon>
        <taxon>Pseudomonadota</taxon>
        <taxon>Gammaproteobacteria</taxon>
        <taxon>Cellvibrionales</taxon>
        <taxon>Cellvibrionaceae</taxon>
        <taxon>Sessilibacter</taxon>
    </lineage>
</organism>
<evidence type="ECO:0000313" key="3">
    <source>
        <dbReference type="Proteomes" id="UP001465153"/>
    </source>
</evidence>
<reference evidence="2 3" key="1">
    <citation type="submission" date="2024-04" db="EMBL/GenBank/DDBJ databases">
        <title>Draft genome sequence of Sessilibacter corallicola NBRC 116591.</title>
        <authorList>
            <person name="Miyakawa T."/>
            <person name="Kusuya Y."/>
            <person name="Miura T."/>
        </authorList>
    </citation>
    <scope>NUCLEOTIDE SEQUENCE [LARGE SCALE GENOMIC DNA]</scope>
    <source>
        <strain evidence="2 3">KU-00831-HH</strain>
    </source>
</reference>
<feature type="transmembrane region" description="Helical" evidence="1">
    <location>
        <begin position="31"/>
        <end position="49"/>
    </location>
</feature>
<keyword evidence="3" id="KW-1185">Reference proteome</keyword>
<keyword evidence="1" id="KW-0812">Transmembrane</keyword>
<proteinExistence type="predicted"/>
<name>A0ABQ0ABG6_9GAMM</name>
<accession>A0ABQ0ABG6</accession>
<evidence type="ECO:0000313" key="2">
    <source>
        <dbReference type="EMBL" id="GAA6168969.1"/>
    </source>
</evidence>